<dbReference type="AlphaFoldDB" id="A0A562V4S2"/>
<dbReference type="SUPFAM" id="SSF55486">
    <property type="entry name" value="Metalloproteases ('zincins'), catalytic domain"/>
    <property type="match status" value="1"/>
</dbReference>
<gene>
    <name evidence="3" type="ORF">LX16_3656</name>
</gene>
<keyword evidence="4" id="KW-1185">Reference proteome</keyword>
<dbReference type="Proteomes" id="UP000321617">
    <property type="component" value="Unassembled WGS sequence"/>
</dbReference>
<accession>A0A562V4S2</accession>
<comment type="caution">
    <text evidence="3">The sequence shown here is derived from an EMBL/GenBank/DDBJ whole genome shotgun (WGS) entry which is preliminary data.</text>
</comment>
<feature type="domain" description="DUF3152" evidence="2">
    <location>
        <begin position="71"/>
        <end position="236"/>
    </location>
</feature>
<evidence type="ECO:0000259" key="2">
    <source>
        <dbReference type="Pfam" id="PF11350"/>
    </source>
</evidence>
<protein>
    <submittedName>
        <fullName evidence="3">Uncharacterized protein DUF3152</fullName>
    </submittedName>
</protein>
<dbReference type="Pfam" id="PF11350">
    <property type="entry name" value="DUF3152"/>
    <property type="match status" value="1"/>
</dbReference>
<reference evidence="3 4" key="1">
    <citation type="journal article" date="2013" name="Stand. Genomic Sci.">
        <title>Genomic Encyclopedia of Type Strains, Phase I: The one thousand microbial genomes (KMG-I) project.</title>
        <authorList>
            <person name="Kyrpides N.C."/>
            <person name="Woyke T."/>
            <person name="Eisen J.A."/>
            <person name="Garrity G."/>
            <person name="Lilburn T.G."/>
            <person name="Beck B.J."/>
            <person name="Whitman W.B."/>
            <person name="Hugenholtz P."/>
            <person name="Klenk H.P."/>
        </authorList>
    </citation>
    <scope>NUCLEOTIDE SEQUENCE [LARGE SCALE GENOMIC DNA]</scope>
    <source>
        <strain evidence="3 4">DSM 45044</strain>
    </source>
</reference>
<name>A0A562V4S2_9ACTN</name>
<organism evidence="3 4">
    <name type="scientific">Stackebrandtia albiflava</name>
    <dbReference type="NCBI Taxonomy" id="406432"/>
    <lineage>
        <taxon>Bacteria</taxon>
        <taxon>Bacillati</taxon>
        <taxon>Actinomycetota</taxon>
        <taxon>Actinomycetes</taxon>
        <taxon>Glycomycetales</taxon>
        <taxon>Glycomycetaceae</taxon>
        <taxon>Stackebrandtia</taxon>
    </lineage>
</organism>
<feature type="region of interest" description="Disordered" evidence="1">
    <location>
        <begin position="38"/>
        <end position="80"/>
    </location>
</feature>
<evidence type="ECO:0000313" key="4">
    <source>
        <dbReference type="Proteomes" id="UP000321617"/>
    </source>
</evidence>
<evidence type="ECO:0000313" key="3">
    <source>
        <dbReference type="EMBL" id="TWJ12889.1"/>
    </source>
</evidence>
<proteinExistence type="predicted"/>
<dbReference type="EMBL" id="VLLL01000006">
    <property type="protein sequence ID" value="TWJ12889.1"/>
    <property type="molecule type" value="Genomic_DNA"/>
</dbReference>
<dbReference type="InterPro" id="IPR022603">
    <property type="entry name" value="DUF3152"/>
</dbReference>
<sequence>MLRRRRRTVLGAVLLLVSVLLTTWALRDPAGDHVDAAMAESTSPDADQSADADGRADAAAPEPEGTPSPTPTVTERGDGDFEFADVPSDAEVVGDGGELMTYRVAVENGIGEEPDEFAAFVARVLADERGWTAGGDWRFTHSDEDWVGFTIYLVSPATRAELCGSPDTFTSCRNGDAVVINLERWLLAVEHWDAPLESYREYVVNHEIGHRLGEGHVVCPEAGAPSPVMAQQTLELRGCRANAWPYVDGEYLTGPLGEYE</sequence>
<evidence type="ECO:0000256" key="1">
    <source>
        <dbReference type="SAM" id="MobiDB-lite"/>
    </source>
</evidence>
<feature type="compositionally biased region" description="Low complexity" evidence="1">
    <location>
        <begin position="45"/>
        <end position="63"/>
    </location>
</feature>